<reference evidence="1 2" key="1">
    <citation type="submission" date="2023-03" db="EMBL/GenBank/DDBJ databases">
        <title>High recombination rates correlate with genetic variation in Cardiocondyla obscurior ants.</title>
        <authorList>
            <person name="Errbii M."/>
        </authorList>
    </citation>
    <scope>NUCLEOTIDE SEQUENCE [LARGE SCALE GENOMIC DNA]</scope>
    <source>
        <strain evidence="1">Alpha-2009</strain>
        <tissue evidence="1">Whole body</tissue>
    </source>
</reference>
<dbReference type="Proteomes" id="UP001430953">
    <property type="component" value="Unassembled WGS sequence"/>
</dbReference>
<organism evidence="1 2">
    <name type="scientific">Cardiocondyla obscurior</name>
    <dbReference type="NCBI Taxonomy" id="286306"/>
    <lineage>
        <taxon>Eukaryota</taxon>
        <taxon>Metazoa</taxon>
        <taxon>Ecdysozoa</taxon>
        <taxon>Arthropoda</taxon>
        <taxon>Hexapoda</taxon>
        <taxon>Insecta</taxon>
        <taxon>Pterygota</taxon>
        <taxon>Neoptera</taxon>
        <taxon>Endopterygota</taxon>
        <taxon>Hymenoptera</taxon>
        <taxon>Apocrita</taxon>
        <taxon>Aculeata</taxon>
        <taxon>Formicoidea</taxon>
        <taxon>Formicidae</taxon>
        <taxon>Myrmicinae</taxon>
        <taxon>Cardiocondyla</taxon>
    </lineage>
</organism>
<keyword evidence="2" id="KW-1185">Reference proteome</keyword>
<evidence type="ECO:0000313" key="1">
    <source>
        <dbReference type="EMBL" id="KAL0105887.1"/>
    </source>
</evidence>
<name>A0AAW2ERZ3_9HYME</name>
<proteinExistence type="predicted"/>
<evidence type="ECO:0000313" key="2">
    <source>
        <dbReference type="Proteomes" id="UP001430953"/>
    </source>
</evidence>
<dbReference type="AlphaFoldDB" id="A0AAW2ERZ3"/>
<sequence>MSQNKHCHNPTAMNSSIRLSSDGVIRTPRIRTQFATSSRDQQDLPCRTVFDPEAGLSLVKISLSALPQCPRIDIQFAIPIKLDSFKIAQTICGSPFRSVLVRDLTIYTVFPVVLLKSYIFHVKN</sequence>
<comment type="caution">
    <text evidence="1">The sequence shown here is derived from an EMBL/GenBank/DDBJ whole genome shotgun (WGS) entry which is preliminary data.</text>
</comment>
<gene>
    <name evidence="1" type="ORF">PUN28_015957</name>
</gene>
<dbReference type="EMBL" id="JADYXP020000018">
    <property type="protein sequence ID" value="KAL0105887.1"/>
    <property type="molecule type" value="Genomic_DNA"/>
</dbReference>
<accession>A0AAW2ERZ3</accession>
<protein>
    <submittedName>
        <fullName evidence="1">Uncharacterized protein</fullName>
    </submittedName>
</protein>